<feature type="compositionally biased region" description="Low complexity" evidence="2">
    <location>
        <begin position="142"/>
        <end position="155"/>
    </location>
</feature>
<protein>
    <submittedName>
        <fullName evidence="3">Uncharacterized protein LOC108950802</fullName>
    </submittedName>
</protein>
<feature type="coiled-coil region" evidence="1">
    <location>
        <begin position="22"/>
        <end position="50"/>
    </location>
</feature>
<reference evidence="3" key="1">
    <citation type="submission" date="2020-04" db="EMBL/GenBank/DDBJ databases">
        <authorList>
            <person name="Neveu A P."/>
        </authorList>
    </citation>
    <scope>NUCLEOTIDE SEQUENCE</scope>
    <source>
        <tissue evidence="3">Whole embryo</tissue>
    </source>
</reference>
<organism evidence="3">
    <name type="scientific">Phallusia mammillata</name>
    <dbReference type="NCBI Taxonomy" id="59560"/>
    <lineage>
        <taxon>Eukaryota</taxon>
        <taxon>Metazoa</taxon>
        <taxon>Chordata</taxon>
        <taxon>Tunicata</taxon>
        <taxon>Ascidiacea</taxon>
        <taxon>Phlebobranchia</taxon>
        <taxon>Ascidiidae</taxon>
        <taxon>Phallusia</taxon>
    </lineage>
</organism>
<evidence type="ECO:0000256" key="2">
    <source>
        <dbReference type="SAM" id="MobiDB-lite"/>
    </source>
</evidence>
<accession>A0A6F9DK36</accession>
<feature type="region of interest" description="Disordered" evidence="2">
    <location>
        <begin position="139"/>
        <end position="159"/>
    </location>
</feature>
<keyword evidence="1" id="KW-0175">Coiled coil</keyword>
<proteinExistence type="evidence at transcript level"/>
<dbReference type="AlphaFoldDB" id="A0A6F9DK36"/>
<sequence length="379" mass="43807">MNHICEEQRFNLEAEQKRRDDEAEQRKLHAEFEQRNLEAENEKLQQIREIVHELHIHNLELESGCRCEGKTNRMAPVLLDEQDDHPWQGRSENEVKTCDKVHTASATQTAKQNVTTQDVDDESNTEFTQKLIKVQLHTMDGSKTSSSNQKSSEQNAATQTVADTQYKELFQDPPYIKGQLVDTRSSISALQQIVEQPTEDNLAFADTSESIVYSAFFRVLSSITTRRHMQQPMLSGFAESYFRDSKPNHLRENFHTFFRSRRKQGKGKRGKHRIRKETSSVNKSFEFPVALINCRHICVSLCDSFLRENLFLKTRLCHKCSTPSRDNITPPLYYGFRTPHLLLQTLSFCKRHCVPILSLRTFTGCKSPLFYLEETATAS</sequence>
<evidence type="ECO:0000256" key="1">
    <source>
        <dbReference type="SAM" id="Coils"/>
    </source>
</evidence>
<gene>
    <name evidence="3" type="primary">LOC108950802-003</name>
</gene>
<name>A0A6F9DK36_9ASCI</name>
<dbReference type="EMBL" id="LR787474">
    <property type="protein sequence ID" value="CAB3263336.1"/>
    <property type="molecule type" value="mRNA"/>
</dbReference>
<evidence type="ECO:0000313" key="3">
    <source>
        <dbReference type="EMBL" id="CAB3263336.1"/>
    </source>
</evidence>